<dbReference type="InParanoid" id="A0A369JLC3"/>
<dbReference type="Gene3D" id="3.40.50.300">
    <property type="entry name" value="P-loop containing nucleotide triphosphate hydrolases"/>
    <property type="match status" value="1"/>
</dbReference>
<dbReference type="PANTHER" id="PTHR24221">
    <property type="entry name" value="ATP-BINDING CASSETTE SUB-FAMILY B"/>
    <property type="match status" value="1"/>
</dbReference>
<keyword evidence="4" id="KW-1133">Transmembrane helix</keyword>
<evidence type="ECO:0000256" key="2">
    <source>
        <dbReference type="ARBA" id="ARBA00022840"/>
    </source>
</evidence>
<dbReference type="InterPro" id="IPR003593">
    <property type="entry name" value="AAA+_ATPase"/>
</dbReference>
<dbReference type="InterPro" id="IPR039421">
    <property type="entry name" value="Type_1_exporter"/>
</dbReference>
<dbReference type="GO" id="GO:0005524">
    <property type="term" value="F:ATP binding"/>
    <property type="evidence" value="ECO:0007669"/>
    <property type="project" value="UniProtKB-KW"/>
</dbReference>
<comment type="caution">
    <text evidence="6">The sequence shown here is derived from an EMBL/GenBank/DDBJ whole genome shotgun (WGS) entry which is preliminary data.</text>
</comment>
<dbReference type="PANTHER" id="PTHR24221:SF646">
    <property type="entry name" value="HAEMOLYSIN SECRETION ATP-BINDING PROTEIN"/>
    <property type="match status" value="1"/>
</dbReference>
<evidence type="ECO:0000259" key="5">
    <source>
        <dbReference type="PROSITE" id="PS50893"/>
    </source>
</evidence>
<evidence type="ECO:0000256" key="1">
    <source>
        <dbReference type="ARBA" id="ARBA00022741"/>
    </source>
</evidence>
<dbReference type="SMART" id="SM00382">
    <property type="entry name" value="AAA"/>
    <property type="match status" value="1"/>
</dbReference>
<sequence length="722" mass="80263">MHLPPSYYFDMCQRLSSHMLVFADFHFPSRGTPLARHSPTKESLSTSRRPARKGPETIYDAWLASRTLPGHKDSYLVAGAQRQLSLANARLAFCTILQECVFDFFKKLWGLNPVRTTLMMSLNIVRSLFPAFRGYSQAMIIDELQSLIASGSFTWSRLVCLISTELLRRIVEGLLDSFAFSNENVVLDSARFFVEYQQLEQRVRLDVPTLADPIVRDLLQESDLFARSFSGGGFGLLSPLDFVRILSLTTEIISHILLVISLTRGATHLGVLLLSVFSATLPFLATWFSFASHQAEHPFNAREARAAERHERMRNLAYSDVHRPEIALFGLGDWILKSWTNARKIVLSSEQPSTLRDSSLLSQLNLSDFMFALQNIPLVLLMQSSSASLGSLTLYRSSIQSVVFACGNLIRTTKMAFQGIFLMSAFCASMKLKPRLQPKDEDMVAYNPLPGGVSIEVSGLSYTYPGSSEPALKNINLSVAHGESLAIVGFNGSGKSTLAKVLLRILDFDRGTLQVNGVDIRRYHPDEYHRHLTAVFQGFSKFNATVKENVGLGHVVRMAQRSAVEKAIHLAEADAIVESLPHGLRTILETPGFETVSYPGMSNHLPTAQNHGLSGGEWQRIAIARAFMRASQPEVDLLLFDEPTSSLDAYAQNQIFDTIDKISRSPSGAKTKSVIFITHRLSTARRADKVAMMENGTISEFGTHQELIQRNGSYAALYRASI</sequence>
<accession>A0A369JLC3</accession>
<dbReference type="SUPFAM" id="SSF52540">
    <property type="entry name" value="P-loop containing nucleoside triphosphate hydrolases"/>
    <property type="match status" value="1"/>
</dbReference>
<keyword evidence="7" id="KW-1185">Reference proteome</keyword>
<evidence type="ECO:0000256" key="3">
    <source>
        <dbReference type="SAM" id="MobiDB-lite"/>
    </source>
</evidence>
<dbReference type="PROSITE" id="PS00211">
    <property type="entry name" value="ABC_TRANSPORTER_1"/>
    <property type="match status" value="1"/>
</dbReference>
<proteinExistence type="predicted"/>
<protein>
    <submittedName>
        <fullName evidence="6">Subtilin transport ATP-binding protein SpaT</fullName>
    </submittedName>
</protein>
<evidence type="ECO:0000313" key="6">
    <source>
        <dbReference type="EMBL" id="RDB20513.1"/>
    </source>
</evidence>
<feature type="domain" description="ABC transporter" evidence="5">
    <location>
        <begin position="455"/>
        <end position="720"/>
    </location>
</feature>
<evidence type="ECO:0000313" key="7">
    <source>
        <dbReference type="Proteomes" id="UP000076154"/>
    </source>
</evidence>
<dbReference type="EMBL" id="LUEZ02000062">
    <property type="protein sequence ID" value="RDB20513.1"/>
    <property type="molecule type" value="Genomic_DNA"/>
</dbReference>
<dbReference type="InterPro" id="IPR003439">
    <property type="entry name" value="ABC_transporter-like_ATP-bd"/>
</dbReference>
<dbReference type="GO" id="GO:0016887">
    <property type="term" value="F:ATP hydrolysis activity"/>
    <property type="evidence" value="ECO:0007669"/>
    <property type="project" value="InterPro"/>
</dbReference>
<keyword evidence="2 6" id="KW-0067">ATP-binding</keyword>
<dbReference type="STRING" id="39966.A0A369JLC3"/>
<dbReference type="GO" id="GO:0034040">
    <property type="term" value="F:ATPase-coupled lipid transmembrane transporter activity"/>
    <property type="evidence" value="ECO:0007669"/>
    <property type="project" value="TreeGrafter"/>
</dbReference>
<dbReference type="Pfam" id="PF00005">
    <property type="entry name" value="ABC_tran"/>
    <property type="match status" value="1"/>
</dbReference>
<dbReference type="PROSITE" id="PS50893">
    <property type="entry name" value="ABC_TRANSPORTER_2"/>
    <property type="match status" value="1"/>
</dbReference>
<keyword evidence="1" id="KW-0547">Nucleotide-binding</keyword>
<evidence type="ECO:0000256" key="4">
    <source>
        <dbReference type="SAM" id="Phobius"/>
    </source>
</evidence>
<feature type="transmembrane region" description="Helical" evidence="4">
    <location>
        <begin position="269"/>
        <end position="290"/>
    </location>
</feature>
<dbReference type="OrthoDB" id="6500128at2759"/>
<name>A0A369JLC3_HYPMA</name>
<dbReference type="Proteomes" id="UP000076154">
    <property type="component" value="Unassembled WGS sequence"/>
</dbReference>
<dbReference type="InterPro" id="IPR027417">
    <property type="entry name" value="P-loop_NTPase"/>
</dbReference>
<keyword evidence="4" id="KW-0812">Transmembrane</keyword>
<dbReference type="AlphaFoldDB" id="A0A369JLC3"/>
<reference evidence="6" key="1">
    <citation type="submission" date="2018-04" db="EMBL/GenBank/DDBJ databases">
        <title>Whole genome sequencing of Hypsizygus marmoreus.</title>
        <authorList>
            <person name="Choi I.-G."/>
            <person name="Min B."/>
            <person name="Kim J.-G."/>
            <person name="Kim S."/>
            <person name="Oh Y.-L."/>
            <person name="Kong W.-S."/>
            <person name="Park H."/>
            <person name="Jeong J."/>
            <person name="Song E.-S."/>
        </authorList>
    </citation>
    <scope>NUCLEOTIDE SEQUENCE [LARGE SCALE GENOMIC DNA]</scope>
    <source>
        <strain evidence="6">51987-8</strain>
    </source>
</reference>
<gene>
    <name evidence="6" type="primary">spaT</name>
    <name evidence="6" type="ORF">Hypma_012484</name>
</gene>
<feature type="region of interest" description="Disordered" evidence="3">
    <location>
        <begin position="33"/>
        <end position="52"/>
    </location>
</feature>
<feature type="transmembrane region" description="Helical" evidence="4">
    <location>
        <begin position="242"/>
        <end position="262"/>
    </location>
</feature>
<organism evidence="6 7">
    <name type="scientific">Hypsizygus marmoreus</name>
    <name type="common">White beech mushroom</name>
    <name type="synonym">Agaricus marmoreus</name>
    <dbReference type="NCBI Taxonomy" id="39966"/>
    <lineage>
        <taxon>Eukaryota</taxon>
        <taxon>Fungi</taxon>
        <taxon>Dikarya</taxon>
        <taxon>Basidiomycota</taxon>
        <taxon>Agaricomycotina</taxon>
        <taxon>Agaricomycetes</taxon>
        <taxon>Agaricomycetidae</taxon>
        <taxon>Agaricales</taxon>
        <taxon>Tricholomatineae</taxon>
        <taxon>Lyophyllaceae</taxon>
        <taxon>Hypsizygus</taxon>
    </lineage>
</organism>
<dbReference type="InterPro" id="IPR017871">
    <property type="entry name" value="ABC_transporter-like_CS"/>
</dbReference>
<keyword evidence="4" id="KW-0472">Membrane</keyword>